<proteinExistence type="predicted"/>
<dbReference type="Pfam" id="PF07859">
    <property type="entry name" value="Abhydrolase_3"/>
    <property type="match status" value="1"/>
</dbReference>
<feature type="region of interest" description="Disordered" evidence="2">
    <location>
        <begin position="34"/>
        <end position="58"/>
    </location>
</feature>
<evidence type="ECO:0000313" key="4">
    <source>
        <dbReference type="EMBL" id="NTY63089.1"/>
    </source>
</evidence>
<dbReference type="InterPro" id="IPR029058">
    <property type="entry name" value="AB_hydrolase_fold"/>
</dbReference>
<dbReference type="PANTHER" id="PTHR48081">
    <property type="entry name" value="AB HYDROLASE SUPERFAMILY PROTEIN C4A8.06C"/>
    <property type="match status" value="1"/>
</dbReference>
<comment type="caution">
    <text evidence="4">The sequence shown here is derived from an EMBL/GenBank/DDBJ whole genome shotgun (WGS) entry which is preliminary data.</text>
</comment>
<protein>
    <submittedName>
        <fullName evidence="4">Alpha/beta hydrolase</fullName>
    </submittedName>
</protein>
<dbReference type="GO" id="GO:0016787">
    <property type="term" value="F:hydrolase activity"/>
    <property type="evidence" value="ECO:0007669"/>
    <property type="project" value="UniProtKB-KW"/>
</dbReference>
<dbReference type="InterPro" id="IPR050300">
    <property type="entry name" value="GDXG_lipolytic_enzyme"/>
</dbReference>
<organism evidence="4 5">
    <name type="scientific">Mycolicibacterium sphagni</name>
    <dbReference type="NCBI Taxonomy" id="1786"/>
    <lineage>
        <taxon>Bacteria</taxon>
        <taxon>Bacillati</taxon>
        <taxon>Actinomycetota</taxon>
        <taxon>Actinomycetes</taxon>
        <taxon>Mycobacteriales</taxon>
        <taxon>Mycobacteriaceae</taxon>
        <taxon>Mycolicibacterium</taxon>
    </lineage>
</organism>
<evidence type="ECO:0000313" key="5">
    <source>
        <dbReference type="Proteomes" id="UP000708347"/>
    </source>
</evidence>
<dbReference type="SUPFAM" id="SSF53474">
    <property type="entry name" value="alpha/beta-Hydrolases"/>
    <property type="match status" value="1"/>
</dbReference>
<evidence type="ECO:0000259" key="3">
    <source>
        <dbReference type="Pfam" id="PF07859"/>
    </source>
</evidence>
<dbReference type="InterPro" id="IPR013094">
    <property type="entry name" value="AB_hydrolase_3"/>
</dbReference>
<sequence length="440" mass="45387">MSAGGHIGRVGGLAVALGIGAAVWTGLGAGTAAADSGASSAGSANSHQTAKAKGTAASARGSLTSAVASKRPARVKVPDPASPAAPIALSQVSTAAGTARRVTPSIAQPTSSETVAAEPVPTATNSVTYTAPPTLGDQITLASLRFLRVVSNVIGIDLYGQIGKAMASANPPSFLLGGLTATKTTYTTAEGAEWKVWEFTPPDPSGKAVVAIHGGGFILQPILLHWIDYTNMARDTGATVIVPMYPLATTEAGAAVHTIPAMADFISAQIDTYGADNVSIYADSAGPIMALSAVRLLLKAGKPIPASMVLLSFAPASDLSNPDIKNTNDPVFNTNDFTFYTDNSHWSDGLLITDPLISVMNFEDEVLKALPPTTVYVGSTEFSLPDNLLYQKQVVDAGGTMSLVIGRGQIHDWALGVPINSQAMVVRKDIYRELGLTDTV</sequence>
<dbReference type="RefSeq" id="WP_174400754.1">
    <property type="nucleotide sequence ID" value="NZ_VBSB01000035.1"/>
</dbReference>
<evidence type="ECO:0000256" key="1">
    <source>
        <dbReference type="ARBA" id="ARBA00022801"/>
    </source>
</evidence>
<dbReference type="Proteomes" id="UP000708347">
    <property type="component" value="Unassembled WGS sequence"/>
</dbReference>
<dbReference type="Gene3D" id="3.40.50.1820">
    <property type="entry name" value="alpha/beta hydrolase"/>
    <property type="match status" value="1"/>
</dbReference>
<gene>
    <name evidence="4" type="ORF">FEG63_26550</name>
</gene>
<accession>A0ABX2K4Q0</accession>
<keyword evidence="5" id="KW-1185">Reference proteome</keyword>
<evidence type="ECO:0000256" key="2">
    <source>
        <dbReference type="SAM" id="MobiDB-lite"/>
    </source>
</evidence>
<feature type="compositionally biased region" description="Low complexity" evidence="2">
    <location>
        <begin position="34"/>
        <end position="46"/>
    </location>
</feature>
<keyword evidence="1 4" id="KW-0378">Hydrolase</keyword>
<dbReference type="EMBL" id="VBSB01000035">
    <property type="protein sequence ID" value="NTY63089.1"/>
    <property type="molecule type" value="Genomic_DNA"/>
</dbReference>
<feature type="region of interest" description="Disordered" evidence="2">
    <location>
        <begin position="63"/>
        <end position="82"/>
    </location>
</feature>
<reference evidence="4 5" key="1">
    <citation type="submission" date="2019-05" db="EMBL/GenBank/DDBJ databases">
        <title>Mycolicibacterium sphagni ENV482 genome assembly.</title>
        <authorList>
            <person name="Chen W."/>
            <person name="Faulkner N.W."/>
            <person name="Hyman M.R."/>
        </authorList>
    </citation>
    <scope>NUCLEOTIDE SEQUENCE [LARGE SCALE GENOMIC DNA]</scope>
    <source>
        <strain evidence="4 5">ENV482</strain>
    </source>
</reference>
<name>A0ABX2K4Q0_9MYCO</name>
<dbReference type="PANTHER" id="PTHR48081:SF8">
    <property type="entry name" value="ALPHA_BETA HYDROLASE FOLD-3 DOMAIN-CONTAINING PROTEIN-RELATED"/>
    <property type="match status" value="1"/>
</dbReference>
<feature type="domain" description="Alpha/beta hydrolase fold-3" evidence="3">
    <location>
        <begin position="209"/>
        <end position="414"/>
    </location>
</feature>